<evidence type="ECO:0000256" key="1">
    <source>
        <dbReference type="ARBA" id="ARBA00009627"/>
    </source>
</evidence>
<evidence type="ECO:0000256" key="3">
    <source>
        <dbReference type="ARBA" id="ARBA00022942"/>
    </source>
</evidence>
<keyword evidence="8" id="KW-1185">Reference proteome</keyword>
<dbReference type="PANTHER" id="PTHR12387:SF0">
    <property type="entry name" value="26S PROTEASOME NON-ATPASE REGULATORY SUBUNIT 8"/>
    <property type="match status" value="1"/>
</dbReference>
<evidence type="ECO:0000256" key="2">
    <source>
        <dbReference type="ARBA" id="ARBA00014939"/>
    </source>
</evidence>
<dbReference type="AlphaFoldDB" id="A0AA88I0Q8"/>
<dbReference type="InterPro" id="IPR006746">
    <property type="entry name" value="26S_Psome_Rpn12"/>
</dbReference>
<accession>A0AA88I0Q8</accession>
<dbReference type="InterPro" id="IPR033464">
    <property type="entry name" value="CSN8_PSD8_EIF3K"/>
</dbReference>
<evidence type="ECO:0000256" key="5">
    <source>
        <dbReference type="ARBA" id="ARBA00078986"/>
    </source>
</evidence>
<evidence type="ECO:0000256" key="4">
    <source>
        <dbReference type="ARBA" id="ARBA00062283"/>
    </source>
</evidence>
<evidence type="ECO:0000313" key="7">
    <source>
        <dbReference type="EMBL" id="KAK2717876.1"/>
    </source>
</evidence>
<dbReference type="InterPro" id="IPR000717">
    <property type="entry name" value="PCI_dom"/>
</dbReference>
<proteinExistence type="inferred from homology"/>
<dbReference type="GO" id="GO:0043161">
    <property type="term" value="P:proteasome-mediated ubiquitin-dependent protein catabolic process"/>
    <property type="evidence" value="ECO:0007669"/>
    <property type="project" value="TreeGrafter"/>
</dbReference>
<dbReference type="PANTHER" id="PTHR12387">
    <property type="entry name" value="26S PROTEASOME NON-ATPASE REGULATORY SUBUNIT 8"/>
    <property type="match status" value="1"/>
</dbReference>
<evidence type="ECO:0000259" key="6">
    <source>
        <dbReference type="PROSITE" id="PS50250"/>
    </source>
</evidence>
<name>A0AA88I0Q8_ARTSF</name>
<sequence length="262" mass="29943">MSANLQEVSNYLKAALASNFNDPKIIRKKLTDVKVILATRGLLAGTEEASTQDLVIAREILEVGALFSISQRDIPAFERYVAQLKSFYFDYNDELLESKYKFQVLGLNLLCLLSQSKLADFHMELELLPHNILHGSPFINHPVKLEQSLVEGHYNKIFDAKTEAPADSYAIFLESLLQTVRGDVALCMEKAFERISAKEAARMLQITTETELKNFSLKRGWQLQNDGYYYFKPEVKKIEDRVPADELAKLQIEYARELEMIV</sequence>
<keyword evidence="3" id="KW-0647">Proteasome</keyword>
<comment type="subunit">
    <text evidence="4">Component of the 19S proteasome regulatory particle complex. The 26S proteasome consists of a 20S core particle (CP) and two 19S regulatory subunits (RP). The regulatory particle is made of a lid composed of 9 subunits including PSMD8, a base containing 6 ATPases and few additional components. Interacts with DDI2. Interacts with TASOR.</text>
</comment>
<comment type="caution">
    <text evidence="7">The sequence shown here is derived from an EMBL/GenBank/DDBJ whole genome shotgun (WGS) entry which is preliminary data.</text>
</comment>
<evidence type="ECO:0000313" key="8">
    <source>
        <dbReference type="Proteomes" id="UP001187531"/>
    </source>
</evidence>
<feature type="domain" description="PCI" evidence="6">
    <location>
        <begin position="75"/>
        <end position="247"/>
    </location>
</feature>
<comment type="similarity">
    <text evidence="1">Belongs to the proteasome subunit S14 family.</text>
</comment>
<dbReference type="FunFam" id="1.25.40.990:FF:000001">
    <property type="entry name" value="26S proteasome non-ATPase regulatory subunit"/>
    <property type="match status" value="1"/>
</dbReference>
<dbReference type="PROSITE" id="PS50250">
    <property type="entry name" value="PCI"/>
    <property type="match status" value="1"/>
</dbReference>
<organism evidence="7 8">
    <name type="scientific">Artemia franciscana</name>
    <name type="common">Brine shrimp</name>
    <name type="synonym">Artemia sanfranciscana</name>
    <dbReference type="NCBI Taxonomy" id="6661"/>
    <lineage>
        <taxon>Eukaryota</taxon>
        <taxon>Metazoa</taxon>
        <taxon>Ecdysozoa</taxon>
        <taxon>Arthropoda</taxon>
        <taxon>Crustacea</taxon>
        <taxon>Branchiopoda</taxon>
        <taxon>Anostraca</taxon>
        <taxon>Artemiidae</taxon>
        <taxon>Artemia</taxon>
    </lineage>
</organism>
<dbReference type="GO" id="GO:0005829">
    <property type="term" value="C:cytosol"/>
    <property type="evidence" value="ECO:0007669"/>
    <property type="project" value="TreeGrafter"/>
</dbReference>
<dbReference type="Gene3D" id="1.25.40.990">
    <property type="match status" value="1"/>
</dbReference>
<gene>
    <name evidence="7" type="ORF">QYM36_006614</name>
</gene>
<reference evidence="7" key="1">
    <citation type="submission" date="2023-07" db="EMBL/GenBank/DDBJ databases">
        <title>Chromosome-level genome assembly of Artemia franciscana.</title>
        <authorList>
            <person name="Jo E."/>
        </authorList>
    </citation>
    <scope>NUCLEOTIDE SEQUENCE</scope>
    <source>
        <tissue evidence="7">Whole body</tissue>
    </source>
</reference>
<dbReference type="GO" id="GO:0008541">
    <property type="term" value="C:proteasome regulatory particle, lid subcomplex"/>
    <property type="evidence" value="ECO:0007669"/>
    <property type="project" value="TreeGrafter"/>
</dbReference>
<dbReference type="Pfam" id="PF10075">
    <property type="entry name" value="CSN8_PSD8_EIF3K"/>
    <property type="match status" value="1"/>
</dbReference>
<protein>
    <recommendedName>
        <fullName evidence="2">26S proteasome non-ATPase regulatory subunit 8</fullName>
    </recommendedName>
    <alternativeName>
        <fullName evidence="5">26S proteasome regulatory subunit RPN12</fullName>
    </alternativeName>
</protein>
<dbReference type="EMBL" id="JAVRJZ010000010">
    <property type="protein sequence ID" value="KAK2717876.1"/>
    <property type="molecule type" value="Genomic_DNA"/>
</dbReference>
<dbReference type="Proteomes" id="UP001187531">
    <property type="component" value="Unassembled WGS sequence"/>
</dbReference>
<dbReference type="GO" id="GO:0005634">
    <property type="term" value="C:nucleus"/>
    <property type="evidence" value="ECO:0007669"/>
    <property type="project" value="TreeGrafter"/>
</dbReference>